<keyword evidence="7" id="KW-0847">Vitamin C</keyword>
<dbReference type="InterPro" id="IPR057589">
    <property type="entry name" value="GT_PLOD"/>
</dbReference>
<dbReference type="SUPFAM" id="SSF53448">
    <property type="entry name" value="Nucleotide-diphospho-sugar transferases"/>
    <property type="match status" value="1"/>
</dbReference>
<feature type="chain" id="PRO_5010175291" description="procollagen-lysine 5-dioxygenase" evidence="13">
    <location>
        <begin position="25"/>
        <end position="737"/>
    </location>
</feature>
<evidence type="ECO:0000313" key="16">
    <source>
        <dbReference type="RefSeq" id="XP_013392392.1"/>
    </source>
</evidence>
<feature type="domain" description="Fe2OG dioxygenase" evidence="14">
    <location>
        <begin position="644"/>
        <end position="737"/>
    </location>
</feature>
<dbReference type="InterPro" id="IPR029044">
    <property type="entry name" value="Nucleotide-diphossugar_trans"/>
</dbReference>
<dbReference type="GeneID" id="106160356"/>
<organism evidence="15 16">
    <name type="scientific">Lingula anatina</name>
    <name type="common">Brachiopod</name>
    <name type="synonym">Lingula unguis</name>
    <dbReference type="NCBI Taxonomy" id="7574"/>
    <lineage>
        <taxon>Eukaryota</taxon>
        <taxon>Metazoa</taxon>
        <taxon>Spiralia</taxon>
        <taxon>Lophotrochozoa</taxon>
        <taxon>Brachiopoda</taxon>
        <taxon>Linguliformea</taxon>
        <taxon>Lingulata</taxon>
        <taxon>Lingulida</taxon>
        <taxon>Linguloidea</taxon>
        <taxon>Lingulidae</taxon>
        <taxon>Lingula</taxon>
    </lineage>
</organism>
<name>A0A1S3I296_LINAN</name>
<dbReference type="RefSeq" id="XP_013392392.1">
    <property type="nucleotide sequence ID" value="XM_013536938.1"/>
</dbReference>
<evidence type="ECO:0000256" key="5">
    <source>
        <dbReference type="ARBA" id="ARBA00022729"/>
    </source>
</evidence>
<evidence type="ECO:0000256" key="13">
    <source>
        <dbReference type="SAM" id="SignalP"/>
    </source>
</evidence>
<dbReference type="InterPro" id="IPR005123">
    <property type="entry name" value="Oxoglu/Fe-dep_dioxygenase_dom"/>
</dbReference>
<evidence type="ECO:0000256" key="9">
    <source>
        <dbReference type="ARBA" id="ARBA00023002"/>
    </source>
</evidence>
<evidence type="ECO:0000259" key="14">
    <source>
        <dbReference type="PROSITE" id="PS51471"/>
    </source>
</evidence>
<evidence type="ECO:0000256" key="10">
    <source>
        <dbReference type="ARBA" id="ARBA00023004"/>
    </source>
</evidence>
<dbReference type="InterPro" id="IPR006620">
    <property type="entry name" value="Pro_4_hyd_alph"/>
</dbReference>
<dbReference type="EC" id="1.14.11.4" evidence="3"/>
<keyword evidence="6" id="KW-0256">Endoplasmic reticulum</keyword>
<dbReference type="GO" id="GO:0008475">
    <property type="term" value="F:procollagen-lysine 5-dioxygenase activity"/>
    <property type="evidence" value="ECO:0007669"/>
    <property type="project" value="UniProtKB-EC"/>
</dbReference>
<keyword evidence="9" id="KW-0560">Oxidoreductase</keyword>
<dbReference type="SMART" id="SM00702">
    <property type="entry name" value="P4Hc"/>
    <property type="match status" value="1"/>
</dbReference>
<dbReference type="GO" id="GO:0005783">
    <property type="term" value="C:endoplasmic reticulum"/>
    <property type="evidence" value="ECO:0007669"/>
    <property type="project" value="UniProtKB-SubCell"/>
</dbReference>
<evidence type="ECO:0000256" key="2">
    <source>
        <dbReference type="ARBA" id="ARBA00004240"/>
    </source>
</evidence>
<dbReference type="GO" id="GO:0005506">
    <property type="term" value="F:iron ion binding"/>
    <property type="evidence" value="ECO:0007669"/>
    <property type="project" value="InterPro"/>
</dbReference>
<evidence type="ECO:0000256" key="11">
    <source>
        <dbReference type="ARBA" id="ARBA00023180"/>
    </source>
</evidence>
<comment type="catalytic activity">
    <reaction evidence="12">
        <text>L-lysyl-[collagen] + 2-oxoglutarate + O2 = (5R)-5-hydroxy-L-lysyl-[collagen] + succinate + CO2</text>
        <dbReference type="Rhea" id="RHEA:16569"/>
        <dbReference type="Rhea" id="RHEA-COMP:12751"/>
        <dbReference type="Rhea" id="RHEA-COMP:12752"/>
        <dbReference type="ChEBI" id="CHEBI:15379"/>
        <dbReference type="ChEBI" id="CHEBI:16526"/>
        <dbReference type="ChEBI" id="CHEBI:16810"/>
        <dbReference type="ChEBI" id="CHEBI:29969"/>
        <dbReference type="ChEBI" id="CHEBI:30031"/>
        <dbReference type="ChEBI" id="CHEBI:133442"/>
        <dbReference type="EC" id="1.14.11.4"/>
    </reaction>
</comment>
<keyword evidence="10" id="KW-0408">Iron</keyword>
<dbReference type="InterPro" id="IPR050757">
    <property type="entry name" value="Collagen_mod_GT25"/>
</dbReference>
<dbReference type="AlphaFoldDB" id="A0A1S3I296"/>
<evidence type="ECO:0000256" key="6">
    <source>
        <dbReference type="ARBA" id="ARBA00022824"/>
    </source>
</evidence>
<dbReference type="PROSITE" id="PS51471">
    <property type="entry name" value="FE2OG_OXY"/>
    <property type="match status" value="1"/>
</dbReference>
<feature type="signal peptide" evidence="13">
    <location>
        <begin position="1"/>
        <end position="24"/>
    </location>
</feature>
<comment type="subcellular location">
    <subcellularLocation>
        <location evidence="2">Endoplasmic reticulum</location>
    </subcellularLocation>
</comment>
<dbReference type="Proteomes" id="UP000085678">
    <property type="component" value="Unplaced"/>
</dbReference>
<accession>A0A1S3I296</accession>
<evidence type="ECO:0000313" key="15">
    <source>
        <dbReference type="Proteomes" id="UP000085678"/>
    </source>
</evidence>
<sequence length="737" mass="85022">MALISRLFMVCLPIFFVFFPPWSSPSIGVHSSSVDDGLLLVTVASDETDGFKRYMRSANKYGLDVEVLGMGKEWRGGDMAVSVGGGYKINLLKEGLKKYKDKKDLVLMFTDSYDVIFTGGAQEILKMFKKFNARVVFSAEGFCWPDASLMDKYPEVKMNEKRFLNSGGYIGYAPDIYEIITHNEVGDKDDDQLVYTNIFLDENLRKKWNIKLDTRGEIFQNLNGALDEVTLKFKGANSYLYNVKTGTTPLVVHGNGPIKPQFNTLGNYLADSWTPTQGCLACGEDKINLQEVEEQDYPTVFVGVFIDQPVPFIAEFFEKLAGQQYPKKKMDVFVYNNANFHAKDVKNFMIKYEKKYNSFTSVPPERGVNAYDARNMGIDHCLKKNCQYYLFLEPEAHLDNSKTLQLLIEQNRSVIAPMFTRPGKLWSNFWGSLSSNGFYARSEDYLDIVNSHRIGLWNVPYVRYVYLIQGNKIKQLQGGYRNDHLDHDMAICKTMRDKNMFMYVSNQLNYGHLIDGDNYDTTRTHPDMYEMFSNPMDWEKKYIHENYSRVLMEEYEVDMPCPDVYWFPVLSETFCQHLIEEMEGFGQWSNGKNEDSRLDGGYENVPTRDIHMNQVGFERHWLHFLRVYVQPVQQKVFVGYYHDPPHAVMNFVVRYRPDEQPSLRPHHDSSTYTINIALNTPGVDYEGGGSNFIRQNCAVSDTKRGWAILHPGRLTHYHEGLTTTSGTRYIMISFVDP</sequence>
<keyword evidence="15" id="KW-1185">Reference proteome</keyword>
<dbReference type="Pfam" id="PF25238">
    <property type="entry name" value="OGFOD2-like"/>
    <property type="match status" value="1"/>
</dbReference>
<dbReference type="InterPro" id="IPR044861">
    <property type="entry name" value="IPNS-like_FE2OG_OXY"/>
</dbReference>
<dbReference type="Pfam" id="PF25342">
    <property type="entry name" value="GT_PLOD"/>
    <property type="match status" value="1"/>
</dbReference>
<evidence type="ECO:0000256" key="7">
    <source>
        <dbReference type="ARBA" id="ARBA00022896"/>
    </source>
</evidence>
<keyword evidence="11" id="KW-0325">Glycoprotein</keyword>
<dbReference type="Pfam" id="PF03171">
    <property type="entry name" value="2OG-FeII_Oxy"/>
    <property type="match status" value="1"/>
</dbReference>
<dbReference type="OrthoDB" id="69177at2759"/>
<keyword evidence="8" id="KW-0223">Dioxygenase</keyword>
<proteinExistence type="predicted"/>
<dbReference type="PANTHER" id="PTHR10730">
    <property type="entry name" value="PROCOLLAGEN-LYSINE,2-OXOGLUTARATE 5-DIOXYGENASE/GLYCOSYLTRANSFERASE 25 FAMILY MEMBER"/>
    <property type="match status" value="1"/>
</dbReference>
<keyword evidence="4" id="KW-0479">Metal-binding</keyword>
<evidence type="ECO:0000256" key="8">
    <source>
        <dbReference type="ARBA" id="ARBA00022964"/>
    </source>
</evidence>
<evidence type="ECO:0000256" key="4">
    <source>
        <dbReference type="ARBA" id="ARBA00022723"/>
    </source>
</evidence>
<protein>
    <recommendedName>
        <fullName evidence="3">procollagen-lysine 5-dioxygenase</fullName>
        <ecNumber evidence="3">1.14.11.4</ecNumber>
    </recommendedName>
</protein>
<evidence type="ECO:0000256" key="12">
    <source>
        <dbReference type="ARBA" id="ARBA00047930"/>
    </source>
</evidence>
<dbReference type="GO" id="GO:0031418">
    <property type="term" value="F:L-ascorbic acid binding"/>
    <property type="evidence" value="ECO:0007669"/>
    <property type="project" value="UniProtKB-KW"/>
</dbReference>
<evidence type="ECO:0000256" key="3">
    <source>
        <dbReference type="ARBA" id="ARBA00012264"/>
    </source>
</evidence>
<keyword evidence="5 13" id="KW-0732">Signal</keyword>
<evidence type="ECO:0000256" key="1">
    <source>
        <dbReference type="ARBA" id="ARBA00001961"/>
    </source>
</evidence>
<reference evidence="16" key="1">
    <citation type="submission" date="2025-08" db="UniProtKB">
        <authorList>
            <consortium name="RefSeq"/>
        </authorList>
    </citation>
    <scope>IDENTIFICATION</scope>
    <source>
        <tissue evidence="16">Gonads</tissue>
    </source>
</reference>
<comment type="cofactor">
    <cofactor evidence="1">
        <name>L-ascorbate</name>
        <dbReference type="ChEBI" id="CHEBI:38290"/>
    </cofactor>
</comment>
<dbReference type="Gene3D" id="2.60.120.620">
    <property type="entry name" value="q2cbj1_9rhob like domain"/>
    <property type="match status" value="1"/>
</dbReference>
<dbReference type="PANTHER" id="PTHR10730:SF45">
    <property type="entry name" value="PROCOLLAGEN-LYSINE,2-OXOGLUTARATE 5-DIOXYGENASE"/>
    <property type="match status" value="1"/>
</dbReference>
<gene>
    <name evidence="16" type="primary">LOC106160356</name>
</gene>